<dbReference type="AlphaFoldDB" id="C6W1C4"/>
<dbReference type="HOGENOM" id="CLU_1080656_0_0_10"/>
<evidence type="ECO:0000313" key="2">
    <source>
        <dbReference type="Proteomes" id="UP000002011"/>
    </source>
</evidence>
<dbReference type="KEGG" id="dfe:Dfer_0719"/>
<sequence>MRKILRLLLLLPLWAGCQSDDSREFGIDPDHIAYDDEAPLRKKAFCDDDQCKDPTYEERYSYTSGGKLLKLEVFARNASGKMEIQSYTDYVLGANGMVARKIQYGKHAAVAGWVPYYETEFTYHNGLLTLEKTYFNRRGEGKFFTGAVEYDYRDGQKIGQKWFDDHNKLSRRVEYGYNNKVVNRETWYDPDNNVTRIFDHKFSGNRRQIEEYLPNSTELLAVIHKTYDEKGRLATQETKVHNMLLCAMMPGLIRYSY</sequence>
<gene>
    <name evidence="1" type="ordered locus">Dfer_0719</name>
</gene>
<dbReference type="EMBL" id="CP001619">
    <property type="protein sequence ID" value="ACT91981.1"/>
    <property type="molecule type" value="Genomic_DNA"/>
</dbReference>
<evidence type="ECO:0000313" key="1">
    <source>
        <dbReference type="EMBL" id="ACT91981.1"/>
    </source>
</evidence>
<dbReference type="RefSeq" id="WP_015810238.1">
    <property type="nucleotide sequence ID" value="NC_013037.1"/>
</dbReference>
<dbReference type="STRING" id="471854.Dfer_0719"/>
<organism evidence="1 2">
    <name type="scientific">Dyadobacter fermentans (strain ATCC 700827 / DSM 18053 / CIP 107007 / KCTC 52180 / NS114)</name>
    <dbReference type="NCBI Taxonomy" id="471854"/>
    <lineage>
        <taxon>Bacteria</taxon>
        <taxon>Pseudomonadati</taxon>
        <taxon>Bacteroidota</taxon>
        <taxon>Cytophagia</taxon>
        <taxon>Cytophagales</taxon>
        <taxon>Spirosomataceae</taxon>
        <taxon>Dyadobacter</taxon>
    </lineage>
</organism>
<keyword evidence="2" id="KW-1185">Reference proteome</keyword>
<protein>
    <submittedName>
        <fullName evidence="1">Uncharacterized protein</fullName>
    </submittedName>
</protein>
<dbReference type="eggNOG" id="COG3209">
    <property type="taxonomic scope" value="Bacteria"/>
</dbReference>
<dbReference type="Proteomes" id="UP000002011">
    <property type="component" value="Chromosome"/>
</dbReference>
<proteinExistence type="predicted"/>
<name>C6W1C4_DYAFD</name>
<accession>C6W1C4</accession>
<reference evidence="1 2" key="1">
    <citation type="journal article" date="2009" name="Stand. Genomic Sci.">
        <title>Complete genome sequence of Dyadobacter fermentans type strain (NS114).</title>
        <authorList>
            <person name="Lang E."/>
            <person name="Lapidus A."/>
            <person name="Chertkov O."/>
            <person name="Brettin T."/>
            <person name="Detter J.C."/>
            <person name="Han C."/>
            <person name="Copeland A."/>
            <person name="Glavina Del Rio T."/>
            <person name="Nolan M."/>
            <person name="Chen F."/>
            <person name="Lucas S."/>
            <person name="Tice H."/>
            <person name="Cheng J.F."/>
            <person name="Land M."/>
            <person name="Hauser L."/>
            <person name="Chang Y.J."/>
            <person name="Jeffries C.D."/>
            <person name="Kopitz M."/>
            <person name="Bruce D."/>
            <person name="Goodwin L."/>
            <person name="Pitluck S."/>
            <person name="Ovchinnikova G."/>
            <person name="Pati A."/>
            <person name="Ivanova N."/>
            <person name="Mavrommatis K."/>
            <person name="Chen A."/>
            <person name="Palaniappan K."/>
            <person name="Chain P."/>
            <person name="Bristow J."/>
            <person name="Eisen J.A."/>
            <person name="Markowitz V."/>
            <person name="Hugenholtz P."/>
            <person name="Goker M."/>
            <person name="Rohde M."/>
            <person name="Kyrpides N.C."/>
            <person name="Klenk H.P."/>
        </authorList>
    </citation>
    <scope>NUCLEOTIDE SEQUENCE [LARGE SCALE GENOMIC DNA]</scope>
    <source>
        <strain evidence="2">ATCC 700827 / DSM 18053 / CIP 107007 / KCTC 52180 / NS114</strain>
    </source>
</reference>
<dbReference type="PROSITE" id="PS51257">
    <property type="entry name" value="PROKAR_LIPOPROTEIN"/>
    <property type="match status" value="1"/>
</dbReference>
<dbReference type="OrthoDB" id="934251at2"/>